<organism evidence="1 2">
    <name type="scientific">Marasmius crinis-equi</name>
    <dbReference type="NCBI Taxonomy" id="585013"/>
    <lineage>
        <taxon>Eukaryota</taxon>
        <taxon>Fungi</taxon>
        <taxon>Dikarya</taxon>
        <taxon>Basidiomycota</taxon>
        <taxon>Agaricomycotina</taxon>
        <taxon>Agaricomycetes</taxon>
        <taxon>Agaricomycetidae</taxon>
        <taxon>Agaricales</taxon>
        <taxon>Marasmiineae</taxon>
        <taxon>Marasmiaceae</taxon>
        <taxon>Marasmius</taxon>
    </lineage>
</organism>
<evidence type="ECO:0000313" key="2">
    <source>
        <dbReference type="Proteomes" id="UP001465976"/>
    </source>
</evidence>
<sequence length="99" mass="10969">MRGFDPTTSDFARHCGYYNPIYEAVQPSRFEGLDDQDSVVVEHETTEGLEDVYTLLPALFGDDTSSSPSPTDGVSFWSRLTSKFSWAASEDSDILAMGF</sequence>
<name>A0ABR3F0Y4_9AGAR</name>
<proteinExistence type="predicted"/>
<accession>A0ABR3F0Y4</accession>
<dbReference type="EMBL" id="JBAHYK010001269">
    <property type="protein sequence ID" value="KAL0568737.1"/>
    <property type="molecule type" value="Genomic_DNA"/>
</dbReference>
<gene>
    <name evidence="1" type="ORF">V5O48_013246</name>
</gene>
<reference evidence="1 2" key="1">
    <citation type="submission" date="2024-02" db="EMBL/GenBank/DDBJ databases">
        <title>A draft genome for the cacao thread blight pathogen Marasmius crinis-equi.</title>
        <authorList>
            <person name="Cohen S.P."/>
            <person name="Baruah I.K."/>
            <person name="Amoako-Attah I."/>
            <person name="Bukari Y."/>
            <person name="Meinhardt L.W."/>
            <person name="Bailey B.A."/>
        </authorList>
    </citation>
    <scope>NUCLEOTIDE SEQUENCE [LARGE SCALE GENOMIC DNA]</scope>
    <source>
        <strain evidence="1 2">GH-76</strain>
    </source>
</reference>
<keyword evidence="2" id="KW-1185">Reference proteome</keyword>
<protein>
    <submittedName>
        <fullName evidence="1">Uncharacterized protein</fullName>
    </submittedName>
</protein>
<comment type="caution">
    <text evidence="1">The sequence shown here is derived from an EMBL/GenBank/DDBJ whole genome shotgun (WGS) entry which is preliminary data.</text>
</comment>
<evidence type="ECO:0000313" key="1">
    <source>
        <dbReference type="EMBL" id="KAL0568737.1"/>
    </source>
</evidence>
<dbReference type="Proteomes" id="UP001465976">
    <property type="component" value="Unassembled WGS sequence"/>
</dbReference>